<organism evidence="2 3">
    <name type="scientific">Chryseobacterium lacus</name>
    <dbReference type="NCBI Taxonomy" id="2058346"/>
    <lineage>
        <taxon>Bacteria</taxon>
        <taxon>Pseudomonadati</taxon>
        <taxon>Bacteroidota</taxon>
        <taxon>Flavobacteriia</taxon>
        <taxon>Flavobacteriales</taxon>
        <taxon>Weeksellaceae</taxon>
        <taxon>Chryseobacterium group</taxon>
        <taxon>Chryseobacterium</taxon>
    </lineage>
</organism>
<evidence type="ECO:0000256" key="1">
    <source>
        <dbReference type="SAM" id="SignalP"/>
    </source>
</evidence>
<dbReference type="RefSeq" id="WP_114303745.1">
    <property type="nucleotide sequence ID" value="NZ_QPIE01000004.1"/>
</dbReference>
<keyword evidence="3" id="KW-1185">Reference proteome</keyword>
<comment type="caution">
    <text evidence="2">The sequence shown here is derived from an EMBL/GenBank/DDBJ whole genome shotgun (WGS) entry which is preliminary data.</text>
</comment>
<sequence>MKNYLYLLFILIFFTNCFSQQKTISSKPFIINRKIIGVYETKRVYVLITDNDDIIEVFKDPFGSKTLCKTIVLNKKYRFKVEPVSDLVQGGIESPRKYLYNDSIFVDYNNYYVIRNFQKYCYDKKSVPPLKGNLDF</sequence>
<protein>
    <recommendedName>
        <fullName evidence="4">DUF4369 domain-containing protein</fullName>
    </recommendedName>
</protein>
<keyword evidence="1" id="KW-0732">Signal</keyword>
<dbReference type="AlphaFoldDB" id="A0A368MY78"/>
<feature type="signal peptide" evidence="1">
    <location>
        <begin position="1"/>
        <end position="19"/>
    </location>
</feature>
<gene>
    <name evidence="2" type="ORF">DQ356_06940</name>
</gene>
<evidence type="ECO:0008006" key="4">
    <source>
        <dbReference type="Google" id="ProtNLM"/>
    </source>
</evidence>
<reference evidence="2 3" key="1">
    <citation type="submission" date="2018-07" db="EMBL/GenBank/DDBJ databases">
        <title>Chryseobacterium lacus sp. nov., isolated from lake water.</title>
        <authorList>
            <person name="Li C.-M."/>
        </authorList>
    </citation>
    <scope>NUCLEOTIDE SEQUENCE [LARGE SCALE GENOMIC DNA]</scope>
    <source>
        <strain evidence="2 3">YLOS41</strain>
    </source>
</reference>
<dbReference type="Proteomes" id="UP000252172">
    <property type="component" value="Unassembled WGS sequence"/>
</dbReference>
<feature type="chain" id="PRO_5016620235" description="DUF4369 domain-containing protein" evidence="1">
    <location>
        <begin position="20"/>
        <end position="136"/>
    </location>
</feature>
<dbReference type="EMBL" id="QPIE01000004">
    <property type="protein sequence ID" value="RCU43158.1"/>
    <property type="molecule type" value="Genomic_DNA"/>
</dbReference>
<evidence type="ECO:0000313" key="3">
    <source>
        <dbReference type="Proteomes" id="UP000252172"/>
    </source>
</evidence>
<evidence type="ECO:0000313" key="2">
    <source>
        <dbReference type="EMBL" id="RCU43158.1"/>
    </source>
</evidence>
<proteinExistence type="predicted"/>
<accession>A0A368MY78</accession>
<dbReference type="OrthoDB" id="1270035at2"/>
<name>A0A368MY78_9FLAO</name>